<dbReference type="Proteomes" id="UP000024837">
    <property type="component" value="Unassembled WGS sequence"/>
</dbReference>
<dbReference type="OrthoDB" id="5403157at2759"/>
<sequence length="115" mass="11837">MASNTSSSPLSGKARSAATTASASSSSSAARSYHAHLAQQQLAFQMQQRELVFQATRGAAAMGGPISPRLLPLGSPGPVTPLALEDNPAGYLMMSPSQALHLEKLAAAEQSEDSK</sequence>
<keyword evidence="3" id="KW-1185">Reference proteome</keyword>
<feature type="compositionally biased region" description="Low complexity" evidence="1">
    <location>
        <begin position="14"/>
        <end position="32"/>
    </location>
</feature>
<accession>W7HRE8</accession>
<gene>
    <name evidence="2" type="ORF">DRE_04098</name>
</gene>
<dbReference type="HOGENOM" id="CLU_2108964_0_0_1"/>
<proteinExistence type="predicted"/>
<reference evidence="2 3" key="1">
    <citation type="submission" date="2013-05" db="EMBL/GenBank/DDBJ databases">
        <title>Drechslerella stenobrocha genome reveals carnivorous origination and mechanical trapping mechanism of predatory fungi.</title>
        <authorList>
            <person name="Liu X."/>
            <person name="Zhang W."/>
            <person name="Liu K."/>
        </authorList>
    </citation>
    <scope>NUCLEOTIDE SEQUENCE [LARGE SCALE GENOMIC DNA]</scope>
    <source>
        <strain evidence="2 3">248</strain>
    </source>
</reference>
<name>W7HRE8_9PEZI</name>
<dbReference type="AlphaFoldDB" id="W7HRE8"/>
<dbReference type="EMBL" id="KI966416">
    <property type="protein sequence ID" value="EWC46611.1"/>
    <property type="molecule type" value="Genomic_DNA"/>
</dbReference>
<protein>
    <submittedName>
        <fullName evidence="2">Uncharacterized protein</fullName>
    </submittedName>
</protein>
<feature type="region of interest" description="Disordered" evidence="1">
    <location>
        <begin position="1"/>
        <end position="32"/>
    </location>
</feature>
<evidence type="ECO:0000313" key="3">
    <source>
        <dbReference type="Proteomes" id="UP000024837"/>
    </source>
</evidence>
<feature type="compositionally biased region" description="Polar residues" evidence="1">
    <location>
        <begin position="1"/>
        <end position="10"/>
    </location>
</feature>
<evidence type="ECO:0000313" key="2">
    <source>
        <dbReference type="EMBL" id="EWC46611.1"/>
    </source>
</evidence>
<organism evidence="2 3">
    <name type="scientific">Drechslerella stenobrocha 248</name>
    <dbReference type="NCBI Taxonomy" id="1043628"/>
    <lineage>
        <taxon>Eukaryota</taxon>
        <taxon>Fungi</taxon>
        <taxon>Dikarya</taxon>
        <taxon>Ascomycota</taxon>
        <taxon>Pezizomycotina</taxon>
        <taxon>Orbiliomycetes</taxon>
        <taxon>Orbiliales</taxon>
        <taxon>Orbiliaceae</taxon>
        <taxon>Drechslerella</taxon>
    </lineage>
</organism>
<evidence type="ECO:0000256" key="1">
    <source>
        <dbReference type="SAM" id="MobiDB-lite"/>
    </source>
</evidence>